<evidence type="ECO:0000256" key="2">
    <source>
        <dbReference type="ARBA" id="ARBA00022797"/>
    </source>
</evidence>
<dbReference type="GeneID" id="20352431"/>
<evidence type="ECO:0000256" key="1">
    <source>
        <dbReference type="ARBA" id="ARBA00010088"/>
    </source>
</evidence>
<dbReference type="PANTHER" id="PTHR21661:SF35">
    <property type="entry name" value="EPOXIDE HYDROLASE"/>
    <property type="match status" value="1"/>
</dbReference>
<sequence length="392" mass="44125">MAEAVTPFKVQIPDSELELLRKKLELARLPDYEGCEWGEEAEGGVTSGLMRETVDHWRTKYDWRAAEARMNEMPQYKTSIPIDGFDAVNVHFVHAKPADPAAAAGPPTPLLFLHGWPGSFIEVQEMLPRLLAAGFHVVAPSLAGFGFSGYPRQAGFQLTHQAEMMNRLMARLGYGSYLVQGGDWGSLLGRIMAVRYPKHVKALHLNMIFSSGPNGQKWPPADEELTPREQRCVDRAKFFQTKNSAYQALQATKPRTVGYAFHDSPLGMLAWMADKVLIWSDPKAKAWTPDELITWTLLHYFPGPTTGMVTYRENDFAWVLELLSSEEPGCKVPLGLSQFPEEMVFSPRRVLEADYKNLAWMREHDAGGHFAASEKPEELATDMIDFFGSYRK</sequence>
<reference evidence="6" key="2">
    <citation type="submission" date="2010-07" db="EMBL/GenBank/DDBJ databases">
        <authorList>
            <consortium name="The Broad Institute Genome Sequencing Platform"/>
            <consortium name="Broad Institute Genome Sequencing Center for Infectious Disease"/>
            <person name="Ma L.-J."/>
            <person name="Dead R."/>
            <person name="Young S."/>
            <person name="Zeng Q."/>
            <person name="Koehrsen M."/>
            <person name="Alvarado L."/>
            <person name="Berlin A."/>
            <person name="Chapman S.B."/>
            <person name="Chen Z."/>
            <person name="Freedman E."/>
            <person name="Gellesch M."/>
            <person name="Goldberg J."/>
            <person name="Griggs A."/>
            <person name="Gujja S."/>
            <person name="Heilman E.R."/>
            <person name="Heiman D."/>
            <person name="Hepburn T."/>
            <person name="Howarth C."/>
            <person name="Jen D."/>
            <person name="Larson L."/>
            <person name="Mehta T."/>
            <person name="Neiman D."/>
            <person name="Pearson M."/>
            <person name="Roberts A."/>
            <person name="Saif S."/>
            <person name="Shea T."/>
            <person name="Shenoy N."/>
            <person name="Sisk P."/>
            <person name="Stolte C."/>
            <person name="Sykes S."/>
            <person name="Walk T."/>
            <person name="White J."/>
            <person name="Yandava C."/>
            <person name="Haas B."/>
            <person name="Nusbaum C."/>
            <person name="Birren B."/>
        </authorList>
    </citation>
    <scope>NUCLEOTIDE SEQUENCE</scope>
    <source>
        <strain evidence="6">R3-111a-1</strain>
    </source>
</reference>
<keyword evidence="3" id="KW-0378">Hydrolase</keyword>
<dbReference type="EMBL" id="GL385401">
    <property type="protein sequence ID" value="EJT70950.1"/>
    <property type="molecule type" value="Genomic_DNA"/>
</dbReference>
<reference evidence="6" key="3">
    <citation type="submission" date="2010-09" db="EMBL/GenBank/DDBJ databases">
        <title>Annotation of Gaeumannomyces graminis var. tritici R3-111a-1.</title>
        <authorList>
            <consortium name="The Broad Institute Genome Sequencing Platform"/>
            <person name="Ma L.-J."/>
            <person name="Dead R."/>
            <person name="Young S.K."/>
            <person name="Zeng Q."/>
            <person name="Gargeya S."/>
            <person name="Fitzgerald M."/>
            <person name="Haas B."/>
            <person name="Abouelleil A."/>
            <person name="Alvarado L."/>
            <person name="Arachchi H.M."/>
            <person name="Berlin A."/>
            <person name="Brown A."/>
            <person name="Chapman S.B."/>
            <person name="Chen Z."/>
            <person name="Dunbar C."/>
            <person name="Freedman E."/>
            <person name="Gearin G."/>
            <person name="Gellesch M."/>
            <person name="Goldberg J."/>
            <person name="Griggs A."/>
            <person name="Gujja S."/>
            <person name="Heiman D."/>
            <person name="Howarth C."/>
            <person name="Larson L."/>
            <person name="Lui A."/>
            <person name="MacDonald P.J.P."/>
            <person name="Mehta T."/>
            <person name="Montmayeur A."/>
            <person name="Murphy C."/>
            <person name="Neiman D."/>
            <person name="Pearson M."/>
            <person name="Priest M."/>
            <person name="Roberts A."/>
            <person name="Saif S."/>
            <person name="Shea T."/>
            <person name="Shenoy N."/>
            <person name="Sisk P."/>
            <person name="Stolte C."/>
            <person name="Sykes S."/>
            <person name="Yandava C."/>
            <person name="Wortman J."/>
            <person name="Nusbaum C."/>
            <person name="Birren B."/>
        </authorList>
    </citation>
    <scope>NUCLEOTIDE SEQUENCE</scope>
    <source>
        <strain evidence="6">R3-111a-1</strain>
    </source>
</reference>
<dbReference type="HOGENOM" id="CLU_019414_0_2_1"/>
<feature type="active site" description="Proton acceptor" evidence="4">
    <location>
        <position position="369"/>
    </location>
</feature>
<dbReference type="OrthoDB" id="7130006at2759"/>
<dbReference type="InterPro" id="IPR016292">
    <property type="entry name" value="Epoxide_hydrolase"/>
</dbReference>
<dbReference type="VEuPathDB" id="FungiDB:GGTG_11973"/>
<feature type="domain" description="Epoxide hydrolase N-terminal" evidence="5">
    <location>
        <begin position="5"/>
        <end position="123"/>
    </location>
</feature>
<dbReference type="PRINTS" id="PR00412">
    <property type="entry name" value="EPOXHYDRLASE"/>
</dbReference>
<dbReference type="InterPro" id="IPR000639">
    <property type="entry name" value="Epox_hydrolase-like"/>
</dbReference>
<dbReference type="AlphaFoldDB" id="J3PEP2"/>
<reference evidence="7" key="5">
    <citation type="submission" date="2018-04" db="UniProtKB">
        <authorList>
            <consortium name="EnsemblFungi"/>
        </authorList>
    </citation>
    <scope>IDENTIFICATION</scope>
    <source>
        <strain evidence="7">R3-111a-1</strain>
    </source>
</reference>
<reference evidence="8" key="1">
    <citation type="submission" date="2010-07" db="EMBL/GenBank/DDBJ databases">
        <title>The genome sequence of Gaeumannomyces graminis var. tritici strain R3-111a-1.</title>
        <authorList>
            <consortium name="The Broad Institute Genome Sequencing Platform"/>
            <person name="Ma L.-J."/>
            <person name="Dead R."/>
            <person name="Young S."/>
            <person name="Zeng Q."/>
            <person name="Koehrsen M."/>
            <person name="Alvarado L."/>
            <person name="Berlin A."/>
            <person name="Chapman S.B."/>
            <person name="Chen Z."/>
            <person name="Freedman E."/>
            <person name="Gellesch M."/>
            <person name="Goldberg J."/>
            <person name="Griggs A."/>
            <person name="Gujja S."/>
            <person name="Heilman E.R."/>
            <person name="Heiman D."/>
            <person name="Hepburn T."/>
            <person name="Howarth C."/>
            <person name="Jen D."/>
            <person name="Larson L."/>
            <person name="Mehta T."/>
            <person name="Neiman D."/>
            <person name="Pearson M."/>
            <person name="Roberts A."/>
            <person name="Saif S."/>
            <person name="Shea T."/>
            <person name="Shenoy N."/>
            <person name="Sisk P."/>
            <person name="Stolte C."/>
            <person name="Sykes S."/>
            <person name="Walk T."/>
            <person name="White J."/>
            <person name="Yandava C."/>
            <person name="Haas B."/>
            <person name="Nusbaum C."/>
            <person name="Birren B."/>
        </authorList>
    </citation>
    <scope>NUCLEOTIDE SEQUENCE [LARGE SCALE GENOMIC DNA]</scope>
    <source>
        <strain evidence="8">R3-111a-1</strain>
    </source>
</reference>
<proteinExistence type="inferred from homology"/>
<dbReference type="PANTHER" id="PTHR21661">
    <property type="entry name" value="EPOXIDE HYDROLASE 1-RELATED"/>
    <property type="match status" value="1"/>
</dbReference>
<dbReference type="EnsemblFungi" id="EJT70950">
    <property type="protein sequence ID" value="EJT70950"/>
    <property type="gene ID" value="GGTG_11973"/>
</dbReference>
<evidence type="ECO:0000259" key="5">
    <source>
        <dbReference type="Pfam" id="PF06441"/>
    </source>
</evidence>
<dbReference type="InterPro" id="IPR010497">
    <property type="entry name" value="Epoxide_hydro_N"/>
</dbReference>
<accession>J3PEP2</accession>
<dbReference type="RefSeq" id="XP_009228128.1">
    <property type="nucleotide sequence ID" value="XM_009229864.1"/>
</dbReference>
<dbReference type="SUPFAM" id="SSF53474">
    <property type="entry name" value="alpha/beta-Hydrolases"/>
    <property type="match status" value="1"/>
</dbReference>
<dbReference type="PIRSF" id="PIRSF001112">
    <property type="entry name" value="Epoxide_hydrolase"/>
    <property type="match status" value="1"/>
</dbReference>
<organism evidence="6">
    <name type="scientific">Gaeumannomyces tritici (strain R3-111a-1)</name>
    <name type="common">Wheat and barley take-all root rot fungus</name>
    <name type="synonym">Gaeumannomyces graminis var. tritici</name>
    <dbReference type="NCBI Taxonomy" id="644352"/>
    <lineage>
        <taxon>Eukaryota</taxon>
        <taxon>Fungi</taxon>
        <taxon>Dikarya</taxon>
        <taxon>Ascomycota</taxon>
        <taxon>Pezizomycotina</taxon>
        <taxon>Sordariomycetes</taxon>
        <taxon>Sordariomycetidae</taxon>
        <taxon>Magnaporthales</taxon>
        <taxon>Magnaporthaceae</taxon>
        <taxon>Gaeumannomyces</taxon>
    </lineage>
</organism>
<evidence type="ECO:0000313" key="6">
    <source>
        <dbReference type="EMBL" id="EJT70950.1"/>
    </source>
</evidence>
<dbReference type="GO" id="GO:0004301">
    <property type="term" value="F:epoxide hydrolase activity"/>
    <property type="evidence" value="ECO:0007669"/>
    <property type="project" value="TreeGrafter"/>
</dbReference>
<reference evidence="7" key="4">
    <citation type="journal article" date="2015" name="G3 (Bethesda)">
        <title>Genome sequences of three phytopathogenic species of the Magnaporthaceae family of fungi.</title>
        <authorList>
            <person name="Okagaki L.H."/>
            <person name="Nunes C.C."/>
            <person name="Sailsbery J."/>
            <person name="Clay B."/>
            <person name="Brown D."/>
            <person name="John T."/>
            <person name="Oh Y."/>
            <person name="Young N."/>
            <person name="Fitzgerald M."/>
            <person name="Haas B.J."/>
            <person name="Zeng Q."/>
            <person name="Young S."/>
            <person name="Adiconis X."/>
            <person name="Fan L."/>
            <person name="Levin J.Z."/>
            <person name="Mitchell T.K."/>
            <person name="Okubara P.A."/>
            <person name="Farman M.L."/>
            <person name="Kohn L.M."/>
            <person name="Birren B."/>
            <person name="Ma L.-J."/>
            <person name="Dean R.A."/>
        </authorList>
    </citation>
    <scope>NUCLEOTIDE SEQUENCE</scope>
    <source>
        <strain evidence="7">R3-111a-1</strain>
    </source>
</reference>
<evidence type="ECO:0000256" key="3">
    <source>
        <dbReference type="ARBA" id="ARBA00022801"/>
    </source>
</evidence>
<dbReference type="GO" id="GO:0097176">
    <property type="term" value="P:epoxide metabolic process"/>
    <property type="evidence" value="ECO:0007669"/>
    <property type="project" value="TreeGrafter"/>
</dbReference>
<evidence type="ECO:0000313" key="8">
    <source>
        <dbReference type="Proteomes" id="UP000006039"/>
    </source>
</evidence>
<dbReference type="InterPro" id="IPR029058">
    <property type="entry name" value="AB_hydrolase_fold"/>
</dbReference>
<evidence type="ECO:0000313" key="7">
    <source>
        <dbReference type="EnsemblFungi" id="EJT70950"/>
    </source>
</evidence>
<dbReference type="Pfam" id="PF06441">
    <property type="entry name" value="EHN"/>
    <property type="match status" value="1"/>
</dbReference>
<dbReference type="STRING" id="644352.J3PEP2"/>
<dbReference type="Proteomes" id="UP000006039">
    <property type="component" value="Unassembled WGS sequence"/>
</dbReference>
<keyword evidence="8" id="KW-1185">Reference proteome</keyword>
<feature type="active site" description="Proton donor" evidence="4">
    <location>
        <position position="311"/>
    </location>
</feature>
<dbReference type="eggNOG" id="KOG2565">
    <property type="taxonomic scope" value="Eukaryota"/>
</dbReference>
<dbReference type="Gene3D" id="3.40.50.1820">
    <property type="entry name" value="alpha/beta hydrolase"/>
    <property type="match status" value="1"/>
</dbReference>
<name>J3PEP2_GAET3</name>
<evidence type="ECO:0000256" key="4">
    <source>
        <dbReference type="PIRSR" id="PIRSR001112-1"/>
    </source>
</evidence>
<feature type="active site" description="Nucleophile" evidence="4">
    <location>
        <position position="183"/>
    </location>
</feature>
<keyword evidence="2" id="KW-0058">Aromatic hydrocarbons catabolism</keyword>
<comment type="similarity">
    <text evidence="1">Belongs to the peptidase S33 family.</text>
</comment>
<protein>
    <recommendedName>
        <fullName evidence="5">Epoxide hydrolase N-terminal domain-containing protein</fullName>
    </recommendedName>
</protein>
<gene>
    <name evidence="7" type="primary">20352431</name>
    <name evidence="6" type="ORF">GGTG_11973</name>
</gene>